<proteinExistence type="predicted"/>
<dbReference type="Pfam" id="PF13670">
    <property type="entry name" value="PepSY_2"/>
    <property type="match status" value="1"/>
</dbReference>
<feature type="domain" description="PepSY" evidence="2">
    <location>
        <begin position="4"/>
        <end position="80"/>
    </location>
</feature>
<accession>A0ABY2X172</accession>
<comment type="caution">
    <text evidence="3">The sequence shown here is derived from an EMBL/GenBank/DDBJ whole genome shotgun (WGS) entry which is preliminary data.</text>
</comment>
<evidence type="ECO:0000313" key="3">
    <source>
        <dbReference type="EMBL" id="TMV08593.1"/>
    </source>
</evidence>
<name>A0ABY2X172_9RHOB</name>
<protein>
    <submittedName>
        <fullName evidence="3">PepSY domain-containing protein</fullName>
    </submittedName>
</protein>
<dbReference type="Proteomes" id="UP001193035">
    <property type="component" value="Unassembled WGS sequence"/>
</dbReference>
<reference evidence="3 4" key="1">
    <citation type="submission" date="2019-05" db="EMBL/GenBank/DDBJ databases">
        <title>Ruegeria sp. nov., isolated from tidal flat.</title>
        <authorList>
            <person name="Kim W."/>
        </authorList>
    </citation>
    <scope>NUCLEOTIDE SEQUENCE [LARGE SCALE GENOMIC DNA]</scope>
    <source>
        <strain evidence="3 4">CAU 1488</strain>
    </source>
</reference>
<feature type="chain" id="PRO_5045738959" evidence="1">
    <location>
        <begin position="19"/>
        <end position="83"/>
    </location>
</feature>
<sequence length="83" mass="9241">MRTLALTTLVALANPAFAEDLGMDTMLGTTMEEVTTSLTNMGYEVRNAEMEDGKIEVYFVKDKTRGEVYVDPKTGKVTKLEMK</sequence>
<feature type="signal peptide" evidence="1">
    <location>
        <begin position="1"/>
        <end position="18"/>
    </location>
</feature>
<dbReference type="RefSeq" id="WP_138840622.1">
    <property type="nucleotide sequence ID" value="NZ_VCPD01000002.1"/>
</dbReference>
<gene>
    <name evidence="3" type="ORF">FGK63_05585</name>
</gene>
<keyword evidence="1" id="KW-0732">Signal</keyword>
<dbReference type="EMBL" id="VCPD01000002">
    <property type="protein sequence ID" value="TMV08593.1"/>
    <property type="molecule type" value="Genomic_DNA"/>
</dbReference>
<evidence type="ECO:0000256" key="1">
    <source>
        <dbReference type="SAM" id="SignalP"/>
    </source>
</evidence>
<evidence type="ECO:0000313" key="4">
    <source>
        <dbReference type="Proteomes" id="UP001193035"/>
    </source>
</evidence>
<evidence type="ECO:0000259" key="2">
    <source>
        <dbReference type="Pfam" id="PF13670"/>
    </source>
</evidence>
<organism evidence="3 4">
    <name type="scientific">Ruegeria sediminis</name>
    <dbReference type="NCBI Taxonomy" id="2583820"/>
    <lineage>
        <taxon>Bacteria</taxon>
        <taxon>Pseudomonadati</taxon>
        <taxon>Pseudomonadota</taxon>
        <taxon>Alphaproteobacteria</taxon>
        <taxon>Rhodobacterales</taxon>
        <taxon>Roseobacteraceae</taxon>
        <taxon>Ruegeria</taxon>
    </lineage>
</organism>
<dbReference type="InterPro" id="IPR025711">
    <property type="entry name" value="PepSY"/>
</dbReference>
<keyword evidence="4" id="KW-1185">Reference proteome</keyword>